<accession>A0A1N6VTE3</accession>
<evidence type="ECO:0000313" key="3">
    <source>
        <dbReference type="Proteomes" id="UP000185841"/>
    </source>
</evidence>
<evidence type="ECO:0000313" key="2">
    <source>
        <dbReference type="EMBL" id="SIQ81122.1"/>
    </source>
</evidence>
<keyword evidence="1" id="KW-0812">Transmembrane</keyword>
<feature type="transmembrane region" description="Helical" evidence="1">
    <location>
        <begin position="185"/>
        <end position="207"/>
    </location>
</feature>
<keyword evidence="1" id="KW-0472">Membrane</keyword>
<feature type="transmembrane region" description="Helical" evidence="1">
    <location>
        <begin position="85"/>
        <end position="107"/>
    </location>
</feature>
<feature type="transmembrane region" description="Helical" evidence="1">
    <location>
        <begin position="113"/>
        <end position="134"/>
    </location>
</feature>
<keyword evidence="1" id="KW-1133">Transmembrane helix</keyword>
<dbReference type="RefSeq" id="WP_076428291.1">
    <property type="nucleotide sequence ID" value="NZ_FTMP01000008.1"/>
</dbReference>
<dbReference type="AlphaFoldDB" id="A0A1N6VTE3"/>
<organism evidence="2 3">
    <name type="scientific">Aquipseudomonas alcaligenes</name>
    <name type="common">Pseudomonas alcaligenes</name>
    <dbReference type="NCBI Taxonomy" id="43263"/>
    <lineage>
        <taxon>Bacteria</taxon>
        <taxon>Pseudomonadati</taxon>
        <taxon>Pseudomonadota</taxon>
        <taxon>Gammaproteobacteria</taxon>
        <taxon>Pseudomonadales</taxon>
        <taxon>Pseudomonadaceae</taxon>
        <taxon>Aquipseudomonas</taxon>
    </lineage>
</organism>
<dbReference type="EMBL" id="FTMP01000008">
    <property type="protein sequence ID" value="SIQ81122.1"/>
    <property type="molecule type" value="Genomic_DNA"/>
</dbReference>
<proteinExistence type="predicted"/>
<sequence length="224" mass="24616">MNPLTVLRDAFHFFSRNLPSIAPLCLPLIAAECLARAVVAGLVDTDHSPAYELLVGLFFYPLYSAALILFLDARSQGQRPSTRNLLAAALPLWPSFAVLAGLSTLLIMLGGALFLPVALYLMVKLAFSEYLLVLRGLAPLPAMRESFLLSIGHFWSLLACVLLVIVPLWLLDDWTLQLLGEQPDAIGSLLLDIVNGFLQLFSTVVLFRCFMLCSQRPTEDSHSS</sequence>
<gene>
    <name evidence="2" type="ORF">SAMN05878282_108132</name>
</gene>
<feature type="transmembrane region" description="Helical" evidence="1">
    <location>
        <begin position="53"/>
        <end position="73"/>
    </location>
</feature>
<name>A0A1N6VTE3_AQUAC</name>
<dbReference type="Proteomes" id="UP000185841">
    <property type="component" value="Unassembled WGS sequence"/>
</dbReference>
<evidence type="ECO:0000256" key="1">
    <source>
        <dbReference type="SAM" id="Phobius"/>
    </source>
</evidence>
<reference evidence="2 3" key="1">
    <citation type="submission" date="2017-01" db="EMBL/GenBank/DDBJ databases">
        <authorList>
            <person name="Mah S.A."/>
            <person name="Swanson W.J."/>
            <person name="Moy G.W."/>
            <person name="Vacquier V.D."/>
        </authorList>
    </citation>
    <scope>NUCLEOTIDE SEQUENCE [LARGE SCALE GENOMIC DNA]</scope>
    <source>
        <strain evidence="2 3">RU36E</strain>
    </source>
</reference>
<protein>
    <submittedName>
        <fullName evidence="2">Uncharacterized protein family (UPF0259)</fullName>
    </submittedName>
</protein>
<feature type="transmembrane region" description="Helical" evidence="1">
    <location>
        <begin position="146"/>
        <end position="170"/>
    </location>
</feature>